<evidence type="ECO:0000259" key="5">
    <source>
        <dbReference type="Pfam" id="PF00198"/>
    </source>
</evidence>
<dbReference type="GO" id="GO:0005737">
    <property type="term" value="C:cytoplasm"/>
    <property type="evidence" value="ECO:0007669"/>
    <property type="project" value="TreeGrafter"/>
</dbReference>
<feature type="compositionally biased region" description="Basic and acidic residues" evidence="4">
    <location>
        <begin position="324"/>
        <end position="342"/>
    </location>
</feature>
<proteinExistence type="predicted"/>
<dbReference type="InterPro" id="IPR001078">
    <property type="entry name" value="2-oxoacid_DH_actylTfrase"/>
</dbReference>
<dbReference type="PANTHER" id="PTHR43178:SF5">
    <property type="entry name" value="LIPOAMIDE ACYLTRANSFERASE COMPONENT OF BRANCHED-CHAIN ALPHA-KETO ACID DEHYDROGENASE COMPLEX, MITOCHONDRIAL"/>
    <property type="match status" value="1"/>
</dbReference>
<comment type="cofactor">
    <cofactor evidence="1">
        <name>(R)-lipoate</name>
        <dbReference type="ChEBI" id="CHEBI:83088"/>
    </cofactor>
</comment>
<reference evidence="6 7" key="1">
    <citation type="submission" date="2019-08" db="EMBL/GenBank/DDBJ databases">
        <title>Complete genome sequence of Spiroplasma chinense CCH (DSM 19755).</title>
        <authorList>
            <person name="Shen H.-Y."/>
            <person name="Lin Y.-C."/>
            <person name="Chou L."/>
            <person name="Kuo C.-H."/>
        </authorList>
    </citation>
    <scope>NUCLEOTIDE SEQUENCE [LARGE SCALE GENOMIC DNA]</scope>
    <source>
        <strain evidence="6 7">CCH</strain>
    </source>
</reference>
<dbReference type="Pfam" id="PF00198">
    <property type="entry name" value="2-oxoacid_dh"/>
    <property type="match status" value="1"/>
</dbReference>
<dbReference type="PANTHER" id="PTHR43178">
    <property type="entry name" value="DIHYDROLIPOAMIDE ACETYLTRANSFERASE COMPONENT OF PYRUVATE DEHYDROGENASE COMPLEX"/>
    <property type="match status" value="1"/>
</dbReference>
<dbReference type="GO" id="GO:0031405">
    <property type="term" value="F:lipoic acid binding"/>
    <property type="evidence" value="ECO:0007669"/>
    <property type="project" value="TreeGrafter"/>
</dbReference>
<dbReference type="SUPFAM" id="SSF52777">
    <property type="entry name" value="CoA-dependent acyltransferases"/>
    <property type="match status" value="1"/>
</dbReference>
<name>A0A5B9Y5X7_9MOLU</name>
<evidence type="ECO:0000256" key="2">
    <source>
        <dbReference type="ARBA" id="ARBA00022679"/>
    </source>
</evidence>
<feature type="region of interest" description="Disordered" evidence="4">
    <location>
        <begin position="324"/>
        <end position="356"/>
    </location>
</feature>
<keyword evidence="2" id="KW-0808">Transferase</keyword>
<dbReference type="EMBL" id="CP043026">
    <property type="protein sequence ID" value="QEH62245.1"/>
    <property type="molecule type" value="Genomic_DNA"/>
</dbReference>
<dbReference type="AlphaFoldDB" id="A0A5B9Y5X7"/>
<keyword evidence="3" id="KW-0012">Acyltransferase</keyword>
<keyword evidence="7" id="KW-1185">Reference proteome</keyword>
<evidence type="ECO:0000313" key="6">
    <source>
        <dbReference type="EMBL" id="QEH62245.1"/>
    </source>
</evidence>
<dbReference type="InterPro" id="IPR023213">
    <property type="entry name" value="CAT-like_dom_sf"/>
</dbReference>
<evidence type="ECO:0000256" key="1">
    <source>
        <dbReference type="ARBA" id="ARBA00001938"/>
    </source>
</evidence>
<evidence type="ECO:0000313" key="7">
    <source>
        <dbReference type="Proteomes" id="UP000323144"/>
    </source>
</evidence>
<dbReference type="Gene3D" id="3.30.559.10">
    <property type="entry name" value="Chloramphenicol acetyltransferase-like domain"/>
    <property type="match status" value="1"/>
</dbReference>
<dbReference type="KEGG" id="schi:SCHIN_v1c10520"/>
<dbReference type="InterPro" id="IPR050743">
    <property type="entry name" value="2-oxoacid_DH_E2_comp"/>
</dbReference>
<accession>A0A5B9Y5X7</accession>
<evidence type="ECO:0000256" key="3">
    <source>
        <dbReference type="ARBA" id="ARBA00023315"/>
    </source>
</evidence>
<feature type="domain" description="2-oxoacid dehydrogenase acyltransferase catalytic" evidence="5">
    <location>
        <begin position="699"/>
        <end position="926"/>
    </location>
</feature>
<dbReference type="Proteomes" id="UP000323144">
    <property type="component" value="Chromosome"/>
</dbReference>
<protein>
    <recommendedName>
        <fullName evidence="5">2-oxoacid dehydrogenase acyltransferase catalytic domain-containing protein</fullName>
    </recommendedName>
</protein>
<organism evidence="6 7">
    <name type="scientific">Spiroplasma chinense</name>
    <dbReference type="NCBI Taxonomy" id="216932"/>
    <lineage>
        <taxon>Bacteria</taxon>
        <taxon>Bacillati</taxon>
        <taxon>Mycoplasmatota</taxon>
        <taxon>Mollicutes</taxon>
        <taxon>Entomoplasmatales</taxon>
        <taxon>Spiroplasmataceae</taxon>
        <taxon>Spiroplasma</taxon>
    </lineage>
</organism>
<dbReference type="GO" id="GO:0016407">
    <property type="term" value="F:acetyltransferase activity"/>
    <property type="evidence" value="ECO:0007669"/>
    <property type="project" value="TreeGrafter"/>
</dbReference>
<sequence>MLYNYGSKLGLKWLFRNDIIIENGDTMVHLRARNLPSKGKVVEWLFKGENISFGDDFALVKLDDGGEVNIKSNYNGVIVKTIKLGSPVKNGSILANIAIGEKEIAKFRNRHFTRENVEEGNIDGIFLPDYIEETNMPVVDSPADEFSGAVVYDRYNQAITPFSSGHDDIMDSKEKFEKLEEKEKTMQDSPVKDRFAQMRANIQNSIKNAPQNKVMGDMNPDELLKMNNNDLMASTGGNIFEKQDGVGPSKFRQLIQARKEKLLEENDYKEVKDVDQSIDAMSKTDEKGRPLIMRNIIASRIEKLNQAGGDPSVLERDIVATKDNALLDKDKPKPSLEAKPMSKPEQNSNWEQRGSKNLEVTQDEVFMRQRASEDGDFGVSLGGYIVDEEPTVIDANDLSKYGGFVMPQKKPDELLEEINSKGKQSYAESKIKSLYDINKRWNLMKDRDERTEITNRRKAIESGQIREVSKFEQTVEQDKIPKQFTQEVPYQDDVTGEMQFIPYNKTPRGKKEFESWLRASNLYTSYLEAEHDAEREGRELDMGGHKTPKKVQKQISKKLNEQGEEYATISGDKEDDTIDFLKKQIADLQDALIQQNKLNEASQRVGQQTQMGAGGGTDTFSQLMQYMLMQSIMQNMSLGGDKISGKEIKDLIRSEIESFKKEVKTPSKNYDEMRTVNFENQVQDANLGYLDYESNDVNKEVRREKVNKTRNPAVKSMILSQNYIPPLTISTEIDMSSILKLKHMLKQTQNHIKFSTISFIAKAISIALEEHPKINSSYDPESDEVIIKKYHNIGLATETSEGLIIPVLKFVEKLSVKEVAIDIREMTQRLRAGELYNYETEGSTITIANYGNIGAIQATPTIFYPNAAVIGVGKVVKKPVVVNNEKLAIKAIMNMSLTVDQRILDAAEAGRFLSRVKEILERPEVLTVS</sequence>
<evidence type="ECO:0000256" key="4">
    <source>
        <dbReference type="SAM" id="MobiDB-lite"/>
    </source>
</evidence>
<gene>
    <name evidence="6" type="ORF">SCHIN_v1c10520</name>
</gene>